<reference evidence="1 2" key="1">
    <citation type="submission" date="2018-11" db="EMBL/GenBank/DDBJ databases">
        <title>Phylogenetic determinants of toxin gene distribution in genomes of Brevibacillus laterosporus.</title>
        <authorList>
            <person name="Glare T.R."/>
            <person name="Durrant A."/>
            <person name="Berry C."/>
            <person name="Palma L."/>
            <person name="Ormskirk M."/>
            <person name="Cox M.O."/>
        </authorList>
    </citation>
    <scope>NUCLEOTIDE SEQUENCE [LARGE SCALE GENOMIC DNA]</scope>
    <source>
        <strain evidence="1 2">1821L</strain>
    </source>
</reference>
<organism evidence="1 2">
    <name type="scientific">Brevibacillus laterosporus</name>
    <name type="common">Bacillus laterosporus</name>
    <dbReference type="NCBI Taxonomy" id="1465"/>
    <lineage>
        <taxon>Bacteria</taxon>
        <taxon>Bacillati</taxon>
        <taxon>Bacillota</taxon>
        <taxon>Bacilli</taxon>
        <taxon>Bacillales</taxon>
        <taxon>Paenibacillaceae</taxon>
        <taxon>Brevibacillus</taxon>
    </lineage>
</organism>
<dbReference type="OrthoDB" id="2498434at2"/>
<accession>A0A518VCC9</accession>
<protein>
    <submittedName>
        <fullName evidence="1">Helicase</fullName>
    </submittedName>
</protein>
<dbReference type="GO" id="GO:0004386">
    <property type="term" value="F:helicase activity"/>
    <property type="evidence" value="ECO:0007669"/>
    <property type="project" value="UniProtKB-KW"/>
</dbReference>
<evidence type="ECO:0000313" key="1">
    <source>
        <dbReference type="EMBL" id="QDX94648.1"/>
    </source>
</evidence>
<name>A0A518VCC9_BRELA</name>
<sequence length="488" mass="56157">MSIKEKIKDILKPIEANVVGVFWKSPELYFDYHDLSKELFKNPIWLFFYTLGQKVARKGIKILDEVSVEVFLQDKSKSHEKYKEYGGYDVIENLNFYSTIENADSYISELKKWAALYEIADKLIINENTISNLSDLNVNELYDYFNAQLNNIFINADDGIETHNLEDDLLEIIDEADSGLNVGMEIPSKILNSEIGGVMDGQIYLLGGLSGTGKTTATIQLILSAVFENEEACVVMLNEQDHVKWKQELLTWIINNKIDRNEMPFFNKKRWRQGKFTKDERVLLANAKDYLEQKMINNKIILCHFKSYSRKQSEKIIKKYASLGVKKFVLDTFKISSDRDNNESFWLSMQEDMRKFDDLIKASNLNVHLWITLQLQKGSVLKRYLTGDSIGMAKNVIDVATVGMLMRRVRNDEYAGGKWELKVIEPIGTNSSITTGREVVLNPNKKYVIIFIEKNRNGESQAYQIVAEQDLGNIIYKEVGICDIPFDS</sequence>
<keyword evidence="1" id="KW-0067">ATP-binding</keyword>
<keyword evidence="1" id="KW-0378">Hydrolase</keyword>
<dbReference type="SUPFAM" id="SSF52540">
    <property type="entry name" value="P-loop containing nucleoside triphosphate hydrolases"/>
    <property type="match status" value="1"/>
</dbReference>
<gene>
    <name evidence="1" type="ORF">EEL30_21640</name>
</gene>
<keyword evidence="2" id="KW-1185">Reference proteome</keyword>
<proteinExistence type="predicted"/>
<dbReference type="InterPro" id="IPR027417">
    <property type="entry name" value="P-loop_NTPase"/>
</dbReference>
<keyword evidence="1" id="KW-0547">Nucleotide-binding</keyword>
<dbReference type="EMBL" id="CP033464">
    <property type="protein sequence ID" value="QDX94648.1"/>
    <property type="molecule type" value="Genomic_DNA"/>
</dbReference>
<keyword evidence="1" id="KW-0347">Helicase</keyword>
<dbReference type="Gene3D" id="3.40.50.300">
    <property type="entry name" value="P-loop containing nucleotide triphosphate hydrolases"/>
    <property type="match status" value="1"/>
</dbReference>
<dbReference type="AlphaFoldDB" id="A0A518VCC9"/>
<evidence type="ECO:0000313" key="2">
    <source>
        <dbReference type="Proteomes" id="UP000319432"/>
    </source>
</evidence>
<dbReference type="Proteomes" id="UP000319432">
    <property type="component" value="Chromosome"/>
</dbReference>